<dbReference type="Proteomes" id="UP000245119">
    <property type="component" value="Linkage Group LG4"/>
</dbReference>
<evidence type="ECO:0000313" key="2">
    <source>
        <dbReference type="EMBL" id="PVD31938.1"/>
    </source>
</evidence>
<accession>A0A2T7PEU1</accession>
<reference evidence="2 3" key="1">
    <citation type="submission" date="2018-04" db="EMBL/GenBank/DDBJ databases">
        <title>The genome of golden apple snail Pomacea canaliculata provides insight into stress tolerance and invasive adaptation.</title>
        <authorList>
            <person name="Liu C."/>
            <person name="Liu B."/>
            <person name="Ren Y."/>
            <person name="Zhang Y."/>
            <person name="Wang H."/>
            <person name="Li S."/>
            <person name="Jiang F."/>
            <person name="Yin L."/>
            <person name="Zhang G."/>
            <person name="Qian W."/>
            <person name="Fan W."/>
        </authorList>
    </citation>
    <scope>NUCLEOTIDE SEQUENCE [LARGE SCALE GENOMIC DNA]</scope>
    <source>
        <strain evidence="2">SZHN2017</strain>
        <tissue evidence="2">Muscle</tissue>
    </source>
</reference>
<keyword evidence="3" id="KW-1185">Reference proteome</keyword>
<dbReference type="SUPFAM" id="SSF53448">
    <property type="entry name" value="Nucleotide-diphospho-sugar transferases"/>
    <property type="match status" value="1"/>
</dbReference>
<gene>
    <name evidence="2" type="ORF">C0Q70_07364</name>
</gene>
<dbReference type="GO" id="GO:0033842">
    <property type="term" value="F:N-acetyl-beta-glucosaminyl-derivative 4-beta-N-acetylgalactosaminyltransferase activity"/>
    <property type="evidence" value="ECO:0007669"/>
    <property type="project" value="TreeGrafter"/>
</dbReference>
<dbReference type="EMBL" id="PZQS01000004">
    <property type="protein sequence ID" value="PVD31938.1"/>
    <property type="molecule type" value="Genomic_DNA"/>
</dbReference>
<dbReference type="OrthoDB" id="6112475at2759"/>
<comment type="caution">
    <text evidence="2">The sequence shown here is derived from an EMBL/GenBank/DDBJ whole genome shotgun (WGS) entry which is preliminary data.</text>
</comment>
<evidence type="ECO:0000259" key="1">
    <source>
        <dbReference type="Pfam" id="PF13733"/>
    </source>
</evidence>
<dbReference type="PANTHER" id="PTHR19300:SF57">
    <property type="entry name" value="BETA-1,4-N-ACETYLGALACTOSAMINYLTRANSFERASE"/>
    <property type="match status" value="1"/>
</dbReference>
<evidence type="ECO:0000313" key="3">
    <source>
        <dbReference type="Proteomes" id="UP000245119"/>
    </source>
</evidence>
<dbReference type="InterPro" id="IPR027995">
    <property type="entry name" value="Galactosyl_T_N"/>
</dbReference>
<name>A0A2T7PEU1_POMCA</name>
<dbReference type="AlphaFoldDB" id="A0A2T7PEU1"/>
<dbReference type="GO" id="GO:0005975">
    <property type="term" value="P:carbohydrate metabolic process"/>
    <property type="evidence" value="ECO:0007669"/>
    <property type="project" value="InterPro"/>
</dbReference>
<feature type="domain" description="Galactosyltransferase N-terminal" evidence="1">
    <location>
        <begin position="49"/>
        <end position="113"/>
    </location>
</feature>
<protein>
    <recommendedName>
        <fullName evidence="1">Galactosyltransferase N-terminal domain-containing protein</fullName>
    </recommendedName>
</protein>
<dbReference type="Pfam" id="PF13733">
    <property type="entry name" value="Glyco_transf_7N"/>
    <property type="match status" value="1"/>
</dbReference>
<dbReference type="GO" id="GO:0016020">
    <property type="term" value="C:membrane"/>
    <property type="evidence" value="ECO:0007669"/>
    <property type="project" value="GOC"/>
</dbReference>
<dbReference type="GO" id="GO:0006688">
    <property type="term" value="P:glycosphingolipid biosynthetic process"/>
    <property type="evidence" value="ECO:0007669"/>
    <property type="project" value="TreeGrafter"/>
</dbReference>
<dbReference type="Gene3D" id="3.90.550.10">
    <property type="entry name" value="Spore Coat Polysaccharide Biosynthesis Protein SpsA, Chain A"/>
    <property type="match status" value="2"/>
</dbReference>
<dbReference type="GO" id="GO:0008378">
    <property type="term" value="F:galactosyltransferase activity"/>
    <property type="evidence" value="ECO:0007669"/>
    <property type="project" value="TreeGrafter"/>
</dbReference>
<organism evidence="2 3">
    <name type="scientific">Pomacea canaliculata</name>
    <name type="common">Golden apple snail</name>
    <dbReference type="NCBI Taxonomy" id="400727"/>
    <lineage>
        <taxon>Eukaryota</taxon>
        <taxon>Metazoa</taxon>
        <taxon>Spiralia</taxon>
        <taxon>Lophotrochozoa</taxon>
        <taxon>Mollusca</taxon>
        <taxon>Gastropoda</taxon>
        <taxon>Caenogastropoda</taxon>
        <taxon>Architaenioglossa</taxon>
        <taxon>Ampullarioidea</taxon>
        <taxon>Ampullariidae</taxon>
        <taxon>Pomacea</taxon>
    </lineage>
</organism>
<sequence>MTTMMTMMVLGVGYGTRIYLAIPVFVCRCLWTEERAALNLSAVSYDALKGILQNGGRYSPGTCKALEHVALIIPYRDREKTCTSSSATLVPFLVRQQLAFTIFVVEQVRRLPYSSFIGGVLGLRNDHMNQSNGCSNYYYGLGFEDDDLEIRLRNKRLLVVRYPGQIGAYYSLAHEKQTDNPRRDELRRSMWKRLEKEGLNSLQYELLDAKEKELYTWLLVKPPPPPASFYNITPPS</sequence>
<dbReference type="PRINTS" id="PR02050">
    <property type="entry name" value="B14GALTRFASE"/>
</dbReference>
<dbReference type="GO" id="GO:0005794">
    <property type="term" value="C:Golgi apparatus"/>
    <property type="evidence" value="ECO:0007669"/>
    <property type="project" value="TreeGrafter"/>
</dbReference>
<dbReference type="InterPro" id="IPR029044">
    <property type="entry name" value="Nucleotide-diphossugar_trans"/>
</dbReference>
<dbReference type="PANTHER" id="PTHR19300">
    <property type="entry name" value="BETA-1,4-GALACTOSYLTRANSFERASE"/>
    <property type="match status" value="1"/>
</dbReference>
<dbReference type="InterPro" id="IPR003859">
    <property type="entry name" value="Galactosyl_T"/>
</dbReference>
<proteinExistence type="predicted"/>